<keyword evidence="3" id="KW-1185">Reference proteome</keyword>
<protein>
    <submittedName>
        <fullName evidence="2">Uncharacterized protein</fullName>
    </submittedName>
</protein>
<proteinExistence type="predicted"/>
<organism evidence="2 3">
    <name type="scientific">Bodo saltans</name>
    <name type="common">Flagellated protozoan</name>
    <dbReference type="NCBI Taxonomy" id="75058"/>
    <lineage>
        <taxon>Eukaryota</taxon>
        <taxon>Discoba</taxon>
        <taxon>Euglenozoa</taxon>
        <taxon>Kinetoplastea</taxon>
        <taxon>Metakinetoplastina</taxon>
        <taxon>Eubodonida</taxon>
        <taxon>Bodonidae</taxon>
        <taxon>Bodo</taxon>
    </lineage>
</organism>
<feature type="region of interest" description="Disordered" evidence="1">
    <location>
        <begin position="156"/>
        <end position="190"/>
    </location>
</feature>
<feature type="compositionally biased region" description="Low complexity" evidence="1">
    <location>
        <begin position="66"/>
        <end position="77"/>
    </location>
</feature>
<sequence>MFRPTPPSAHSSPNAPHRFSTSNGASSTTESAIMSLFSPRVHDDDQQGGSIMAVNDQRYGTPPAPTALSPTTSMASSGKQHSQRKSIPVVTIVDENIMRGHESTNHNKAPATTTCTSVPVSPPRSSSARLSVSTSLSGKVDYGLPGCRITWDHSTSTLVPQQQPSPQHPKQHHHHLYSGGDVSPNRRTSPIAPTAYEERHISAISSNAAGTPPPSFCPFLPRALQPKEHIKFLPYISQHMHNNSSRGAMSSSLTSFDASSTTHNGSFSFQSGGETPMYGGVEPKGAPTAVSAQGVISKAGGKEAFMKMMHATYHPTSQQPFVQ</sequence>
<dbReference type="AlphaFoldDB" id="A0A0S4JJ26"/>
<feature type="region of interest" description="Disordered" evidence="1">
    <location>
        <begin position="243"/>
        <end position="292"/>
    </location>
</feature>
<dbReference type="EMBL" id="CYKH01001940">
    <property type="protein sequence ID" value="CUG91547.1"/>
    <property type="molecule type" value="Genomic_DNA"/>
</dbReference>
<feature type="compositionally biased region" description="Polar residues" evidence="1">
    <location>
        <begin position="263"/>
        <end position="273"/>
    </location>
</feature>
<reference evidence="3" key="1">
    <citation type="submission" date="2015-09" db="EMBL/GenBank/DDBJ databases">
        <authorList>
            <consortium name="Pathogen Informatics"/>
        </authorList>
    </citation>
    <scope>NUCLEOTIDE SEQUENCE [LARGE SCALE GENOMIC DNA]</scope>
    <source>
        <strain evidence="3">Lake Konstanz</strain>
    </source>
</reference>
<accession>A0A0S4JJ26</accession>
<feature type="region of interest" description="Disordered" evidence="1">
    <location>
        <begin position="102"/>
        <end position="132"/>
    </location>
</feature>
<feature type="region of interest" description="Disordered" evidence="1">
    <location>
        <begin position="1"/>
        <end position="86"/>
    </location>
</feature>
<feature type="compositionally biased region" description="Low complexity" evidence="1">
    <location>
        <begin position="8"/>
        <end position="17"/>
    </location>
</feature>
<evidence type="ECO:0000313" key="3">
    <source>
        <dbReference type="Proteomes" id="UP000051952"/>
    </source>
</evidence>
<name>A0A0S4JJ26_BODSA</name>
<gene>
    <name evidence="2" type="ORF">BSAL_32625</name>
</gene>
<feature type="compositionally biased region" description="Low complexity" evidence="1">
    <location>
        <begin position="109"/>
        <end position="132"/>
    </location>
</feature>
<feature type="compositionally biased region" description="Low complexity" evidence="1">
    <location>
        <begin position="250"/>
        <end position="262"/>
    </location>
</feature>
<evidence type="ECO:0000256" key="1">
    <source>
        <dbReference type="SAM" id="MobiDB-lite"/>
    </source>
</evidence>
<evidence type="ECO:0000313" key="2">
    <source>
        <dbReference type="EMBL" id="CUG91547.1"/>
    </source>
</evidence>
<dbReference type="VEuPathDB" id="TriTrypDB:BSAL_32625"/>
<dbReference type="Proteomes" id="UP000051952">
    <property type="component" value="Unassembled WGS sequence"/>
</dbReference>
<feature type="compositionally biased region" description="Polar residues" evidence="1">
    <location>
        <begin position="19"/>
        <end position="32"/>
    </location>
</feature>